<dbReference type="Pfam" id="PF10711">
    <property type="entry name" value="DUF2513"/>
    <property type="match status" value="1"/>
</dbReference>
<evidence type="ECO:0008006" key="3">
    <source>
        <dbReference type="Google" id="ProtNLM"/>
    </source>
</evidence>
<comment type="caution">
    <text evidence="1">The sequence shown here is derived from an EMBL/GenBank/DDBJ whole genome shotgun (WGS) entry which is preliminary data.</text>
</comment>
<dbReference type="EMBL" id="ABEE02000016">
    <property type="protein sequence ID" value="EDP24132.1"/>
    <property type="molecule type" value="Genomic_DNA"/>
</dbReference>
<evidence type="ECO:0000313" key="1">
    <source>
        <dbReference type="EMBL" id="EDP24132.1"/>
    </source>
</evidence>
<reference evidence="1 2" key="2">
    <citation type="submission" date="2007-09" db="EMBL/GenBank/DDBJ databases">
        <authorList>
            <person name="Fulton L."/>
            <person name="Clifton S."/>
            <person name="Fulton B."/>
            <person name="Xu J."/>
            <person name="Minx P."/>
            <person name="Pepin K.H."/>
            <person name="Johnson M."/>
            <person name="Thiruvilangam P."/>
            <person name="Bhonagiri V."/>
            <person name="Nash W.E."/>
            <person name="Mardis E.R."/>
            <person name="Wilson R.K."/>
        </authorList>
    </citation>
    <scope>NUCLEOTIDE SEQUENCE [LARGE SCALE GENOMIC DNA]</scope>
    <source>
        <strain evidence="1 2">ATCC 33270</strain>
    </source>
</reference>
<dbReference type="GeneID" id="93384967"/>
<name>A8SKL0_9FIRM</name>
<accession>A8SKL0</accession>
<dbReference type="Proteomes" id="UP000003162">
    <property type="component" value="Unassembled WGS sequence"/>
</dbReference>
<gene>
    <name evidence="1" type="ORF">PEPMIC_00712</name>
</gene>
<evidence type="ECO:0000313" key="2">
    <source>
        <dbReference type="Proteomes" id="UP000003162"/>
    </source>
</evidence>
<protein>
    <recommendedName>
        <fullName evidence="3">DUF2513 domain-containing protein</fullName>
    </recommendedName>
</protein>
<dbReference type="AlphaFoldDB" id="A8SKL0"/>
<dbReference type="HOGENOM" id="CLU_139712_0_1_9"/>
<proteinExistence type="predicted"/>
<organism evidence="1 2">
    <name type="scientific">Parvimonas micra ATCC 33270</name>
    <dbReference type="NCBI Taxonomy" id="411465"/>
    <lineage>
        <taxon>Bacteria</taxon>
        <taxon>Bacillati</taxon>
        <taxon>Bacillota</taxon>
        <taxon>Tissierellia</taxon>
        <taxon>Tissierellales</taxon>
        <taxon>Peptoniphilaceae</taxon>
        <taxon>Parvimonas</taxon>
    </lineage>
</organism>
<reference evidence="1 2" key="1">
    <citation type="submission" date="2007-09" db="EMBL/GenBank/DDBJ databases">
        <title>Draft genome sequence of Peptostreptococcus micros (ATCC 33270).</title>
        <authorList>
            <person name="Sudarsanam P."/>
            <person name="Ley R."/>
            <person name="Guruge J."/>
            <person name="Turnbaugh P.J."/>
            <person name="Mahowald M."/>
            <person name="Liep D."/>
            <person name="Gordon J."/>
        </authorList>
    </citation>
    <scope>NUCLEOTIDE SEQUENCE [LARGE SCALE GENOMIC DNA]</scope>
    <source>
        <strain evidence="1 2">ATCC 33270</strain>
    </source>
</reference>
<dbReference type="eggNOG" id="ENOG5033A72">
    <property type="taxonomic scope" value="Bacteria"/>
</dbReference>
<dbReference type="InterPro" id="IPR019650">
    <property type="entry name" value="DUF2513"/>
</dbReference>
<sequence length="126" mass="14694">MKLNQDCIRDILLYLESNLKLDKYMMHKELINNLTDYSKEDIEYSLLKLDEADFVDMHIVSADNITFYSCVIYDITIQGHNFLDSIRPQSVWEKVKNKSSKLGVSSLNSIFQISTMLISEYIKNSI</sequence>
<dbReference type="RefSeq" id="WP_004832597.1">
    <property type="nucleotide sequence ID" value="NZ_DS483517.1"/>
</dbReference>